<proteinExistence type="predicted"/>
<dbReference type="GeneID" id="43345925"/>
<feature type="transmembrane region" description="Helical" evidence="1">
    <location>
        <begin position="53"/>
        <end position="71"/>
    </location>
</feature>
<dbReference type="HOGENOM" id="CLU_093174_1_0_9"/>
<sequence length="232" mass="25511">MLLSFIHNELLKVWKSIVFWVVAIVFIAMPLLIGLFKEPGVSWDMYYTDIFDSIASLLVVGFSFTSAWVFGREYTDKTIKDLIVKPIPKSYSVLSKFIVITIWNILIALFTFALITIAGSFIGVNGSSGSSILQFFGTFMLTSVLIMAVSSTSALIANITKGYLAPIGLIFVIIIASNAVVQLGLGPYFPWTIPVLLTKGVDIGFISYSILVLTAIVGFAGTVAWWRFAEHK</sequence>
<evidence type="ECO:0000313" key="2">
    <source>
        <dbReference type="EMBL" id="EOS54983.1"/>
    </source>
</evidence>
<dbReference type="RefSeq" id="WP_016313387.1">
    <property type="nucleotide sequence ID" value="NZ_KE159653.1"/>
</dbReference>
<protein>
    <submittedName>
        <fullName evidence="2">Uncharacterized protein</fullName>
    </submittedName>
</protein>
<dbReference type="AlphaFoldDB" id="R9L8T4"/>
<dbReference type="PANTHER" id="PTHR37305">
    <property type="entry name" value="INTEGRAL MEMBRANE PROTEIN-RELATED"/>
    <property type="match status" value="1"/>
</dbReference>
<dbReference type="EMBL" id="ASSZ01000026">
    <property type="protein sequence ID" value="EOS54983.1"/>
    <property type="molecule type" value="Genomic_DNA"/>
</dbReference>
<accession>R9L8T4</accession>
<keyword evidence="1" id="KW-1133">Transmembrane helix</keyword>
<comment type="caution">
    <text evidence="2">The sequence shown here is derived from an EMBL/GenBank/DDBJ whole genome shotgun (WGS) entry which is preliminary data.</text>
</comment>
<dbReference type="Pfam" id="PF12730">
    <property type="entry name" value="ABC2_membrane_4"/>
    <property type="match status" value="1"/>
</dbReference>
<dbReference type="PANTHER" id="PTHR37305:SF1">
    <property type="entry name" value="MEMBRANE PROTEIN"/>
    <property type="match status" value="1"/>
</dbReference>
<keyword evidence="1" id="KW-0812">Transmembrane</keyword>
<feature type="transmembrane region" description="Helical" evidence="1">
    <location>
        <begin position="12"/>
        <end position="33"/>
    </location>
</feature>
<organism evidence="2 3">
    <name type="scientific">Paenibacillus barengoltzii G22</name>
    <dbReference type="NCBI Taxonomy" id="1235795"/>
    <lineage>
        <taxon>Bacteria</taxon>
        <taxon>Bacillati</taxon>
        <taxon>Bacillota</taxon>
        <taxon>Bacilli</taxon>
        <taxon>Bacillales</taxon>
        <taxon>Paenibacillaceae</taxon>
        <taxon>Paenibacillus</taxon>
    </lineage>
</organism>
<feature type="transmembrane region" description="Helical" evidence="1">
    <location>
        <begin position="205"/>
        <end position="226"/>
    </location>
</feature>
<dbReference type="PATRIC" id="fig|1235795.3.peg.2921"/>
<name>R9L8T4_9BACL</name>
<evidence type="ECO:0000313" key="3">
    <source>
        <dbReference type="Proteomes" id="UP000019598"/>
    </source>
</evidence>
<reference evidence="2 3" key="1">
    <citation type="submission" date="2013-04" db="EMBL/GenBank/DDBJ databases">
        <title>The Genome Sequence of Paenibacillus barengoltzii G22.</title>
        <authorList>
            <consortium name="The Broad Institute Genomics Platform"/>
            <consortium name="The Broad Institute Genome Sequencing Center for Infectious Disease"/>
            <person name="Earl A."/>
            <person name="Xavier R."/>
            <person name="Elson C."/>
            <person name="Duck W."/>
            <person name="Walker B."/>
            <person name="Young S."/>
            <person name="Zeng Q."/>
            <person name="Gargeya S."/>
            <person name="Fitzgerald M."/>
            <person name="Haas B."/>
            <person name="Abouelleil A."/>
            <person name="Allen A.W."/>
            <person name="Alvarado L."/>
            <person name="Arachchi H.M."/>
            <person name="Berlin A.M."/>
            <person name="Chapman S.B."/>
            <person name="Gainer-Dewar J."/>
            <person name="Goldberg J."/>
            <person name="Griggs A."/>
            <person name="Gujja S."/>
            <person name="Hansen M."/>
            <person name="Howarth C."/>
            <person name="Imamovic A."/>
            <person name="Ireland A."/>
            <person name="Larimer J."/>
            <person name="McCowan C."/>
            <person name="Murphy C."/>
            <person name="Pearson M."/>
            <person name="Poon T.W."/>
            <person name="Priest M."/>
            <person name="Roberts A."/>
            <person name="Saif S."/>
            <person name="Shea T."/>
            <person name="Sisk P."/>
            <person name="Sykes S."/>
            <person name="Wortman J."/>
            <person name="Nusbaum C."/>
            <person name="Birren B."/>
        </authorList>
    </citation>
    <scope>NUCLEOTIDE SEQUENCE [LARGE SCALE GENOMIC DNA]</scope>
    <source>
        <strain evidence="2 3">G22</strain>
    </source>
</reference>
<dbReference type="Proteomes" id="UP000019598">
    <property type="component" value="Unassembled WGS sequence"/>
</dbReference>
<keyword evidence="1" id="KW-0472">Membrane</keyword>
<dbReference type="STRING" id="1235795.C812_02950"/>
<gene>
    <name evidence="2" type="ORF">C812_02950</name>
</gene>
<feature type="transmembrane region" description="Helical" evidence="1">
    <location>
        <begin position="97"/>
        <end position="123"/>
    </location>
</feature>
<feature type="transmembrane region" description="Helical" evidence="1">
    <location>
        <begin position="135"/>
        <end position="156"/>
    </location>
</feature>
<feature type="transmembrane region" description="Helical" evidence="1">
    <location>
        <begin position="163"/>
        <end position="185"/>
    </location>
</feature>
<evidence type="ECO:0000256" key="1">
    <source>
        <dbReference type="SAM" id="Phobius"/>
    </source>
</evidence>